<name>A0A6N8U7I1_9FIRM</name>
<comment type="function">
    <text evidence="11 12">Key component of the proton channel; it plays a direct role in the translocation of protons across the membrane.</text>
</comment>
<evidence type="ECO:0000256" key="7">
    <source>
        <dbReference type="ARBA" id="ARBA00022989"/>
    </source>
</evidence>
<dbReference type="GO" id="GO:0046933">
    <property type="term" value="F:proton-transporting ATP synthase activity, rotational mechanism"/>
    <property type="evidence" value="ECO:0007669"/>
    <property type="project" value="UniProtKB-UniRule"/>
</dbReference>
<evidence type="ECO:0000313" key="14">
    <source>
        <dbReference type="Proteomes" id="UP000434036"/>
    </source>
</evidence>
<dbReference type="Gene3D" id="1.20.120.220">
    <property type="entry name" value="ATP synthase, F0 complex, subunit A"/>
    <property type="match status" value="1"/>
</dbReference>
<dbReference type="GO" id="GO:0045259">
    <property type="term" value="C:proton-transporting ATP synthase complex"/>
    <property type="evidence" value="ECO:0007669"/>
    <property type="project" value="UniProtKB-KW"/>
</dbReference>
<keyword evidence="6 11" id="KW-0375">Hydrogen ion transport</keyword>
<feature type="transmembrane region" description="Helical" evidence="11">
    <location>
        <begin position="23"/>
        <end position="40"/>
    </location>
</feature>
<keyword evidence="5 11" id="KW-0812">Transmembrane</keyword>
<accession>A0A6N8U7I1</accession>
<comment type="subcellular location">
    <subcellularLocation>
        <location evidence="11 12">Cell membrane</location>
        <topology evidence="11 12">Multi-pass membrane protein</topology>
    </subcellularLocation>
    <subcellularLocation>
        <location evidence="1">Membrane</location>
        <topology evidence="1">Multi-pass membrane protein</topology>
    </subcellularLocation>
</comment>
<feature type="transmembrane region" description="Helical" evidence="11">
    <location>
        <begin position="181"/>
        <end position="199"/>
    </location>
</feature>
<comment type="caution">
    <text evidence="13">The sequence shown here is derived from an EMBL/GenBank/DDBJ whole genome shotgun (WGS) entry which is preliminary data.</text>
</comment>
<dbReference type="InterPro" id="IPR000568">
    <property type="entry name" value="ATP_synth_F0_asu"/>
</dbReference>
<feature type="transmembrane region" description="Helical" evidence="11">
    <location>
        <begin position="111"/>
        <end position="128"/>
    </location>
</feature>
<dbReference type="HAMAP" id="MF_01393">
    <property type="entry name" value="ATP_synth_a_bact"/>
    <property type="match status" value="1"/>
</dbReference>
<keyword evidence="4 11" id="KW-0138">CF(0)</keyword>
<feature type="transmembrane region" description="Helical" evidence="11">
    <location>
        <begin position="83"/>
        <end position="104"/>
    </location>
</feature>
<evidence type="ECO:0000256" key="2">
    <source>
        <dbReference type="ARBA" id="ARBA00006810"/>
    </source>
</evidence>
<dbReference type="InterPro" id="IPR045082">
    <property type="entry name" value="ATP_syn_F0_a_bact/chloroplast"/>
</dbReference>
<dbReference type="InterPro" id="IPR035908">
    <property type="entry name" value="F0_ATP_A_sf"/>
</dbReference>
<keyword evidence="11" id="KW-1003">Cell membrane</keyword>
<reference evidence="13 14" key="2">
    <citation type="submission" date="2020-01" db="EMBL/GenBank/DDBJ databases">
        <title>Clostridiaceae sp. nov. isolated from the gut of human by culturomics.</title>
        <authorList>
            <person name="Chang Y."/>
        </authorList>
    </citation>
    <scope>NUCLEOTIDE SEQUENCE [LARGE SCALE GENOMIC DNA]</scope>
    <source>
        <strain evidence="13 14">DONG20-135</strain>
    </source>
</reference>
<dbReference type="CDD" id="cd00310">
    <property type="entry name" value="ATP-synt_Fo_a_6"/>
    <property type="match status" value="1"/>
</dbReference>
<evidence type="ECO:0000256" key="3">
    <source>
        <dbReference type="ARBA" id="ARBA00022448"/>
    </source>
</evidence>
<dbReference type="EMBL" id="WUUQ01000001">
    <property type="protein sequence ID" value="MXQ72499.1"/>
    <property type="molecule type" value="Genomic_DNA"/>
</dbReference>
<keyword evidence="9 11" id="KW-0472">Membrane</keyword>
<keyword evidence="14" id="KW-1185">Reference proteome</keyword>
<dbReference type="GO" id="GO:0005886">
    <property type="term" value="C:plasma membrane"/>
    <property type="evidence" value="ECO:0007669"/>
    <property type="project" value="UniProtKB-SubCell"/>
</dbReference>
<gene>
    <name evidence="11 13" type="primary">atpB</name>
    <name evidence="13" type="ORF">GSF08_00895</name>
</gene>
<reference evidence="13 14" key="1">
    <citation type="submission" date="2019-12" db="EMBL/GenBank/DDBJ databases">
        <authorList>
            <person name="Yang R."/>
        </authorList>
    </citation>
    <scope>NUCLEOTIDE SEQUENCE [LARGE SCALE GENOMIC DNA]</scope>
    <source>
        <strain evidence="13 14">DONG20-135</strain>
    </source>
</reference>
<evidence type="ECO:0000256" key="4">
    <source>
        <dbReference type="ARBA" id="ARBA00022547"/>
    </source>
</evidence>
<sequence length="237" mass="26494">MVENFDGLLIHIGGMDIQLHTSIINWLMIGLVLCLFFIIVGKKFETADERKAPKGILLIAEMIVGLCKSIIGDNLKESTRHYIPFFGTLIMMMAVSNLLGLLGLQPPTSNLSVNVTLALMMFLLIQFTNVKENGLVNRLKQWLDPFPFLAPLNIIGDCALPISLSLRLFGNLLAGTIIMGLFYSLLQSVWPFTILGYVVTPFLHFYFDIFSGLIQTYIFFTLASFFLSEAKASEEEA</sequence>
<keyword evidence="7 11" id="KW-1133">Transmembrane helix</keyword>
<feature type="transmembrane region" description="Helical" evidence="11">
    <location>
        <begin position="52"/>
        <end position="71"/>
    </location>
</feature>
<evidence type="ECO:0000256" key="5">
    <source>
        <dbReference type="ARBA" id="ARBA00022692"/>
    </source>
</evidence>
<protein>
    <recommendedName>
        <fullName evidence="11 12">ATP synthase subunit a</fullName>
    </recommendedName>
    <alternativeName>
        <fullName evidence="11">ATP synthase F0 sector subunit a</fullName>
    </alternativeName>
    <alternativeName>
        <fullName evidence="11">F-ATPase subunit 6</fullName>
    </alternativeName>
</protein>
<dbReference type="SUPFAM" id="SSF81336">
    <property type="entry name" value="F1F0 ATP synthase subunit A"/>
    <property type="match status" value="1"/>
</dbReference>
<dbReference type="PRINTS" id="PR00123">
    <property type="entry name" value="ATPASEA"/>
</dbReference>
<dbReference type="Proteomes" id="UP000434036">
    <property type="component" value="Unassembled WGS sequence"/>
</dbReference>
<dbReference type="PANTHER" id="PTHR42823:SF3">
    <property type="entry name" value="ATP SYNTHASE SUBUNIT A, CHLOROPLASTIC"/>
    <property type="match status" value="1"/>
</dbReference>
<dbReference type="Pfam" id="PF00119">
    <property type="entry name" value="ATP-synt_A"/>
    <property type="match status" value="1"/>
</dbReference>
<dbReference type="PROSITE" id="PS00449">
    <property type="entry name" value="ATPASE_A"/>
    <property type="match status" value="1"/>
</dbReference>
<evidence type="ECO:0000256" key="6">
    <source>
        <dbReference type="ARBA" id="ARBA00022781"/>
    </source>
</evidence>
<feature type="transmembrane region" description="Helical" evidence="11">
    <location>
        <begin position="148"/>
        <end position="169"/>
    </location>
</feature>
<proteinExistence type="inferred from homology"/>
<dbReference type="AlphaFoldDB" id="A0A6N8U7I1"/>
<organism evidence="13 14">
    <name type="scientific">Copranaerobaculum intestinale</name>
    <dbReference type="NCBI Taxonomy" id="2692629"/>
    <lineage>
        <taxon>Bacteria</taxon>
        <taxon>Bacillati</taxon>
        <taxon>Bacillota</taxon>
        <taxon>Erysipelotrichia</taxon>
        <taxon>Erysipelotrichales</taxon>
        <taxon>Erysipelotrichaceae</taxon>
        <taxon>Copranaerobaculum</taxon>
    </lineage>
</organism>
<evidence type="ECO:0000256" key="12">
    <source>
        <dbReference type="RuleBase" id="RU000483"/>
    </source>
</evidence>
<evidence type="ECO:0000256" key="1">
    <source>
        <dbReference type="ARBA" id="ARBA00004141"/>
    </source>
</evidence>
<comment type="similarity">
    <text evidence="2 11 12">Belongs to the ATPase A chain family.</text>
</comment>
<feature type="transmembrane region" description="Helical" evidence="11">
    <location>
        <begin position="205"/>
        <end position="227"/>
    </location>
</feature>
<evidence type="ECO:0000256" key="8">
    <source>
        <dbReference type="ARBA" id="ARBA00023065"/>
    </source>
</evidence>
<evidence type="ECO:0000256" key="10">
    <source>
        <dbReference type="ARBA" id="ARBA00023310"/>
    </source>
</evidence>
<evidence type="ECO:0000313" key="13">
    <source>
        <dbReference type="EMBL" id="MXQ72499.1"/>
    </source>
</evidence>
<dbReference type="PANTHER" id="PTHR42823">
    <property type="entry name" value="ATP SYNTHASE SUBUNIT A, CHLOROPLASTIC"/>
    <property type="match status" value="1"/>
</dbReference>
<keyword evidence="10 11" id="KW-0066">ATP synthesis</keyword>
<keyword evidence="8 11" id="KW-0406">Ion transport</keyword>
<dbReference type="NCBIfam" id="TIGR01131">
    <property type="entry name" value="ATP_synt_6_or_A"/>
    <property type="match status" value="1"/>
</dbReference>
<evidence type="ECO:0000256" key="9">
    <source>
        <dbReference type="ARBA" id="ARBA00023136"/>
    </source>
</evidence>
<dbReference type="GO" id="GO:0042777">
    <property type="term" value="P:proton motive force-driven plasma membrane ATP synthesis"/>
    <property type="evidence" value="ECO:0007669"/>
    <property type="project" value="TreeGrafter"/>
</dbReference>
<dbReference type="InterPro" id="IPR023011">
    <property type="entry name" value="ATP_synth_F0_asu_AS"/>
</dbReference>
<keyword evidence="3 11" id="KW-0813">Transport</keyword>
<evidence type="ECO:0000256" key="11">
    <source>
        <dbReference type="HAMAP-Rule" id="MF_01393"/>
    </source>
</evidence>